<reference evidence="10" key="2">
    <citation type="journal article" date="2021" name="PeerJ">
        <title>Extensive microbial diversity within the chicken gut microbiome revealed by metagenomics and culture.</title>
        <authorList>
            <person name="Gilroy R."/>
            <person name="Ravi A."/>
            <person name="Getino M."/>
            <person name="Pursley I."/>
            <person name="Horton D.L."/>
            <person name="Alikhan N.F."/>
            <person name="Baker D."/>
            <person name="Gharbi K."/>
            <person name="Hall N."/>
            <person name="Watson M."/>
            <person name="Adriaenssens E.M."/>
            <person name="Foster-Nyarko E."/>
            <person name="Jarju S."/>
            <person name="Secka A."/>
            <person name="Antonio M."/>
            <person name="Oren A."/>
            <person name="Chaudhuri R.R."/>
            <person name="La Ragione R."/>
            <person name="Hildebrand F."/>
            <person name="Pallen M.J."/>
        </authorList>
    </citation>
    <scope>NUCLEOTIDE SEQUENCE</scope>
    <source>
        <strain evidence="10">CHK160-1198</strain>
    </source>
</reference>
<keyword evidence="6 10" id="KW-0456">Lyase</keyword>
<evidence type="ECO:0000259" key="9">
    <source>
        <dbReference type="Pfam" id="PF00291"/>
    </source>
</evidence>
<dbReference type="InterPro" id="IPR050147">
    <property type="entry name" value="Ser/Thr_Dehydratase"/>
</dbReference>
<organism evidence="10 11">
    <name type="scientific">Candidatus Avacidaminococcus intestinavium</name>
    <dbReference type="NCBI Taxonomy" id="2840684"/>
    <lineage>
        <taxon>Bacteria</taxon>
        <taxon>Bacillati</taxon>
        <taxon>Bacillota</taxon>
        <taxon>Negativicutes</taxon>
        <taxon>Acidaminococcales</taxon>
        <taxon>Acidaminococcaceae</taxon>
        <taxon>Acidaminococcaceae incertae sedis</taxon>
        <taxon>Candidatus Avacidaminococcus</taxon>
    </lineage>
</organism>
<comment type="similarity">
    <text evidence="3">Belongs to the serine/threonine dehydratase family.</text>
</comment>
<evidence type="ECO:0000313" key="11">
    <source>
        <dbReference type="Proteomes" id="UP000824099"/>
    </source>
</evidence>
<feature type="domain" description="Tryptophan synthase beta chain-like PALP" evidence="9">
    <location>
        <begin position="20"/>
        <end position="306"/>
    </location>
</feature>
<dbReference type="FunFam" id="3.40.50.1100:FF:000007">
    <property type="entry name" value="L-threonine dehydratase catabolic TdcB"/>
    <property type="match status" value="1"/>
</dbReference>
<dbReference type="InterPro" id="IPR001926">
    <property type="entry name" value="TrpB-like_PALP"/>
</dbReference>
<comment type="catalytic activity">
    <reaction evidence="1">
        <text>L-threonine = 2-oxobutanoate + NH4(+)</text>
        <dbReference type="Rhea" id="RHEA:22108"/>
        <dbReference type="ChEBI" id="CHEBI:16763"/>
        <dbReference type="ChEBI" id="CHEBI:28938"/>
        <dbReference type="ChEBI" id="CHEBI:57926"/>
        <dbReference type="EC" id="4.3.1.19"/>
    </reaction>
</comment>
<dbReference type="Proteomes" id="UP000824099">
    <property type="component" value="Unassembled WGS sequence"/>
</dbReference>
<dbReference type="Gene3D" id="3.40.50.1100">
    <property type="match status" value="2"/>
</dbReference>
<dbReference type="PANTHER" id="PTHR48078">
    <property type="entry name" value="THREONINE DEHYDRATASE, MITOCHONDRIAL-RELATED"/>
    <property type="match status" value="1"/>
</dbReference>
<proteinExistence type="inferred from homology"/>
<dbReference type="GO" id="GO:0006567">
    <property type="term" value="P:L-threonine catabolic process"/>
    <property type="evidence" value="ECO:0007669"/>
    <property type="project" value="InterPro"/>
</dbReference>
<evidence type="ECO:0000313" key="10">
    <source>
        <dbReference type="EMBL" id="HIU64626.1"/>
    </source>
</evidence>
<dbReference type="GO" id="GO:0006565">
    <property type="term" value="P:L-serine catabolic process"/>
    <property type="evidence" value="ECO:0007669"/>
    <property type="project" value="TreeGrafter"/>
</dbReference>
<comment type="caution">
    <text evidence="10">The sequence shown here is derived from an EMBL/GenBank/DDBJ whole genome shotgun (WGS) entry which is preliminary data.</text>
</comment>
<protein>
    <recommendedName>
        <fullName evidence="4">threonine ammonia-lyase</fullName>
        <ecNumber evidence="4">4.3.1.19</ecNumber>
    </recommendedName>
    <alternativeName>
        <fullName evidence="8">Threonine deaminase</fullName>
    </alternativeName>
</protein>
<dbReference type="InterPro" id="IPR005789">
    <property type="entry name" value="Thr_deHydtase_catblc"/>
</dbReference>
<evidence type="ECO:0000256" key="8">
    <source>
        <dbReference type="ARBA" id="ARBA00031427"/>
    </source>
</evidence>
<evidence type="ECO:0000256" key="1">
    <source>
        <dbReference type="ARBA" id="ARBA00001274"/>
    </source>
</evidence>
<dbReference type="CDD" id="cd01562">
    <property type="entry name" value="Thr-dehyd"/>
    <property type="match status" value="1"/>
</dbReference>
<evidence type="ECO:0000256" key="2">
    <source>
        <dbReference type="ARBA" id="ARBA00001933"/>
    </source>
</evidence>
<dbReference type="GO" id="GO:0003941">
    <property type="term" value="F:L-serine ammonia-lyase activity"/>
    <property type="evidence" value="ECO:0007669"/>
    <property type="project" value="TreeGrafter"/>
</dbReference>
<comment type="cofactor">
    <cofactor evidence="2">
        <name>pyridoxal 5'-phosphate</name>
        <dbReference type="ChEBI" id="CHEBI:597326"/>
    </cofactor>
</comment>
<dbReference type="SUPFAM" id="SSF53686">
    <property type="entry name" value="Tryptophan synthase beta subunit-like PLP-dependent enzymes"/>
    <property type="match status" value="1"/>
</dbReference>
<dbReference type="NCBIfam" id="TIGR01127">
    <property type="entry name" value="ilvA_1Cterm"/>
    <property type="match status" value="1"/>
</dbReference>
<comment type="function">
    <text evidence="7">Catalyzes the anaerobic formation of alpha-ketobutyrate and ammonia from threonine in a two-step reaction. The first step involved a dehydration of threonine and a production of enamine intermediates (aminocrotonate), which tautomerizes to its imine form (iminobutyrate). Both intermediates are unstable and short-lived. The second step is the nonenzymatic hydrolysis of the enamine/imine intermediates to form 2-ketobutyrate and free ammonia. In the low water environment of the cell, the second step is accelerated by RidA.</text>
</comment>
<evidence type="ECO:0000256" key="4">
    <source>
        <dbReference type="ARBA" id="ARBA00012096"/>
    </source>
</evidence>
<dbReference type="EMBL" id="DVNI01000103">
    <property type="protein sequence ID" value="HIU64626.1"/>
    <property type="molecule type" value="Genomic_DNA"/>
</dbReference>
<dbReference type="InterPro" id="IPR044561">
    <property type="entry name" value="ACT_ThrD-II-like"/>
</dbReference>
<dbReference type="Pfam" id="PF00291">
    <property type="entry name" value="PALP"/>
    <property type="match status" value="1"/>
</dbReference>
<dbReference type="PANTHER" id="PTHR48078:SF6">
    <property type="entry name" value="L-THREONINE DEHYDRATASE CATABOLIC TDCB"/>
    <property type="match status" value="1"/>
</dbReference>
<evidence type="ECO:0000256" key="5">
    <source>
        <dbReference type="ARBA" id="ARBA00022898"/>
    </source>
</evidence>
<dbReference type="GO" id="GO:0004794">
    <property type="term" value="F:threonine deaminase activity"/>
    <property type="evidence" value="ECO:0007669"/>
    <property type="project" value="UniProtKB-EC"/>
</dbReference>
<dbReference type="InterPro" id="IPR036052">
    <property type="entry name" value="TrpB-like_PALP_sf"/>
</dbReference>
<evidence type="ECO:0000256" key="6">
    <source>
        <dbReference type="ARBA" id="ARBA00023239"/>
    </source>
</evidence>
<reference evidence="10" key="1">
    <citation type="submission" date="2020-10" db="EMBL/GenBank/DDBJ databases">
        <authorList>
            <person name="Gilroy R."/>
        </authorList>
    </citation>
    <scope>NUCLEOTIDE SEQUENCE</scope>
    <source>
        <strain evidence="10">CHK160-1198</strain>
    </source>
</reference>
<dbReference type="CDD" id="cd04886">
    <property type="entry name" value="ACT_ThrD-II-like"/>
    <property type="match status" value="1"/>
</dbReference>
<sequence>MVKPSVTLQDVKAAAQKLAQVVYCTPLERNHTFSKMAGTELFLKLENLQRTGSFKVRGAANCIQNLPAEKKACGVITASAGNHAQGVARAASELGIKATIVMPEAAPLAKIEATKGYGAEVVLAGADYDAAQAAALALQAKTGATFVHAYDQPDVIAGQGTIGLELLAQQPDLDTVVVPVGGGGLLAGMAVAIKETNPRIKVYGVQAAGASAMYLSTHAHKWVATPEVNTIADGIAVKKPGKVTFDLIEKYVDDIVVVTDDDIAATVLLLMERAKLIAEGAGATALAGIMHGSLTLGQKTAAVLSGGNIDVNMISRIIENGLVKSGRRMKIVTSLLDRPGELLKFISYIKEYRANIIYISHERTGKDLAIGQTLVEMDLEISNHEHGEGLILALRRAGYHVDFI</sequence>
<keyword evidence="5" id="KW-0663">Pyridoxal phosphate</keyword>
<evidence type="ECO:0000256" key="7">
    <source>
        <dbReference type="ARBA" id="ARBA00025527"/>
    </source>
</evidence>
<gene>
    <name evidence="10" type="ORF">IAB06_06300</name>
</gene>
<dbReference type="EC" id="4.3.1.19" evidence="4"/>
<accession>A0A9D1SLH3</accession>
<dbReference type="AlphaFoldDB" id="A0A9D1SLH3"/>
<evidence type="ECO:0000256" key="3">
    <source>
        <dbReference type="ARBA" id="ARBA00010869"/>
    </source>
</evidence>
<dbReference type="GO" id="GO:0009097">
    <property type="term" value="P:isoleucine biosynthetic process"/>
    <property type="evidence" value="ECO:0007669"/>
    <property type="project" value="TreeGrafter"/>
</dbReference>
<name>A0A9D1SLH3_9FIRM</name>